<dbReference type="OrthoDB" id="5620438at2"/>
<dbReference type="Proteomes" id="UP000636949">
    <property type="component" value="Unassembled WGS sequence"/>
</dbReference>
<comment type="caution">
    <text evidence="1">The sequence shown here is derived from an EMBL/GenBank/DDBJ whole genome shotgun (WGS) entry which is preliminary data.</text>
</comment>
<reference evidence="1" key="1">
    <citation type="journal article" date="2014" name="Int. J. Syst. Evol. Microbiol.">
        <title>Complete genome sequence of Corynebacterium casei LMG S-19264T (=DSM 44701T), isolated from a smear-ripened cheese.</title>
        <authorList>
            <consortium name="US DOE Joint Genome Institute (JGI-PGF)"/>
            <person name="Walter F."/>
            <person name="Albersmeier A."/>
            <person name="Kalinowski J."/>
            <person name="Ruckert C."/>
        </authorList>
    </citation>
    <scope>NUCLEOTIDE SEQUENCE</scope>
    <source>
        <strain evidence="1">CGMCC 1.15758</strain>
    </source>
</reference>
<protein>
    <submittedName>
        <fullName evidence="1">Uncharacterized protein</fullName>
    </submittedName>
</protein>
<reference evidence="1" key="2">
    <citation type="submission" date="2020-09" db="EMBL/GenBank/DDBJ databases">
        <authorList>
            <person name="Sun Q."/>
            <person name="Zhou Y."/>
        </authorList>
    </citation>
    <scope>NUCLEOTIDE SEQUENCE</scope>
    <source>
        <strain evidence="1">CGMCC 1.15758</strain>
    </source>
</reference>
<evidence type="ECO:0000313" key="2">
    <source>
        <dbReference type="Proteomes" id="UP000636949"/>
    </source>
</evidence>
<name>A0A8J2Z521_9GAMM</name>
<organism evidence="1 2">
    <name type="scientific">Cysteiniphilum litorale</name>
    <dbReference type="NCBI Taxonomy" id="2056700"/>
    <lineage>
        <taxon>Bacteria</taxon>
        <taxon>Pseudomonadati</taxon>
        <taxon>Pseudomonadota</taxon>
        <taxon>Gammaproteobacteria</taxon>
        <taxon>Thiotrichales</taxon>
        <taxon>Fastidiosibacteraceae</taxon>
        <taxon>Cysteiniphilum</taxon>
    </lineage>
</organism>
<dbReference type="AlphaFoldDB" id="A0A8J2Z521"/>
<evidence type="ECO:0000313" key="1">
    <source>
        <dbReference type="EMBL" id="GGG01125.1"/>
    </source>
</evidence>
<dbReference type="RefSeq" id="WP_117003092.1">
    <property type="nucleotide sequence ID" value="NZ_BMJS01000021.1"/>
</dbReference>
<keyword evidence="2" id="KW-1185">Reference proteome</keyword>
<sequence length="337" mass="38348">MLKVLLVHNSSNEDDRQLVEKLGFNYQSRLSINGIDFLKIDDMRIWTTVGVERYGTISRQMFKGVGLVVVSPNMSDRVQRVITENCERDQISCWRLNAGEANLSKNELLELMRERKGDFTQEKVSNLLLSQSLKSKSNNAPNVKYSNFIASEITGFIADVPINSDLLNKLKEKNHAILKNGLAANNVEERLKNLLQFIHSHTDSPESVNSKLGTYTYSIEYNGKSYNVPWSLMHAYNAKVIGKYDDIMVINGLKEDLAKPDASKVIADKLRSPMYGVLYNNKYGVSEKYVDTVKSPTELYKKIKYADKKIESSDGFKLFDGDSNFLKESQENSYHLK</sequence>
<dbReference type="EMBL" id="BMJS01000021">
    <property type="protein sequence ID" value="GGG01125.1"/>
    <property type="molecule type" value="Genomic_DNA"/>
</dbReference>
<gene>
    <name evidence="1" type="ORF">GCM10010995_18190</name>
</gene>
<proteinExistence type="predicted"/>
<accession>A0A8J2Z521</accession>